<accession>A0A1C3H332</accession>
<dbReference type="EMBL" id="FKLO01000028">
    <property type="protein sequence ID" value="SAM59815.1"/>
    <property type="molecule type" value="Genomic_DNA"/>
</dbReference>
<evidence type="ECO:0000256" key="1">
    <source>
        <dbReference type="SAM" id="SignalP"/>
    </source>
</evidence>
<name>A0A1C3H332_9GAMM</name>
<dbReference type="AlphaFoldDB" id="A0A1C3H332"/>
<evidence type="ECO:0000313" key="2">
    <source>
        <dbReference type="EMBL" id="SAM59815.1"/>
    </source>
</evidence>
<protein>
    <submittedName>
        <fullName evidence="2">Uncharacterized protein</fullName>
    </submittedName>
</protein>
<evidence type="ECO:0000313" key="3">
    <source>
        <dbReference type="Proteomes" id="UP000190837"/>
    </source>
</evidence>
<reference evidence="3" key="1">
    <citation type="submission" date="2016-04" db="EMBL/GenBank/DDBJ databases">
        <authorList>
            <person name="Tagini F."/>
        </authorList>
    </citation>
    <scope>NUCLEOTIDE SEQUENCE [LARGE SCALE GENOMIC DNA]</scope>
    <source>
        <strain evidence="3">CHUV0807</strain>
    </source>
</reference>
<dbReference type="RefSeq" id="WP_079539680.1">
    <property type="nucleotide sequence ID" value="NZ_CP171111.1"/>
</dbReference>
<proteinExistence type="predicted"/>
<gene>
    <name evidence="2" type="ORF">CHUV0807_0656</name>
</gene>
<sequence length="155" mass="17090">MKKQLYPMLAALLLAASAIPATAQTATSGEMTNTQAFMDKMGEATIQELLTESKTSGEKPTKVQIAQKLFGKLRENMEAFKTAFVRDCIIHFGEDKAENCKCAADKTDFDTHINLLEKEMVNPDAAGLAEEQEQWRAKNMQIEKDCGLEKTAASP</sequence>
<keyword evidence="1" id="KW-0732">Signal</keyword>
<organism evidence="2 3">
    <name type="scientific">Cardiobacterium hominis</name>
    <dbReference type="NCBI Taxonomy" id="2718"/>
    <lineage>
        <taxon>Bacteria</taxon>
        <taxon>Pseudomonadati</taxon>
        <taxon>Pseudomonadota</taxon>
        <taxon>Gammaproteobacteria</taxon>
        <taxon>Cardiobacteriales</taxon>
        <taxon>Cardiobacteriaceae</taxon>
        <taxon>Cardiobacterium</taxon>
    </lineage>
</organism>
<feature type="chain" id="PRO_5008674801" evidence="1">
    <location>
        <begin position="24"/>
        <end position="155"/>
    </location>
</feature>
<dbReference type="Proteomes" id="UP000190837">
    <property type="component" value="Unassembled WGS sequence"/>
</dbReference>
<feature type="signal peptide" evidence="1">
    <location>
        <begin position="1"/>
        <end position="23"/>
    </location>
</feature>